<proteinExistence type="predicted"/>
<evidence type="ECO:0000313" key="1">
    <source>
        <dbReference type="EMBL" id="KAK3232802.1"/>
    </source>
</evidence>
<evidence type="ECO:0000313" key="2">
    <source>
        <dbReference type="Proteomes" id="UP001190700"/>
    </source>
</evidence>
<protein>
    <submittedName>
        <fullName evidence="1">Uncharacterized protein</fullName>
    </submittedName>
</protein>
<dbReference type="AlphaFoldDB" id="A0AAE0BAH8"/>
<comment type="caution">
    <text evidence="1">The sequence shown here is derived from an EMBL/GenBank/DDBJ whole genome shotgun (WGS) entry which is preliminary data.</text>
</comment>
<sequence>MFFESTDSSTGRDGRRALLDLIKGCVSPGTAPFAAALAAGDDVKTEAALKAILDKIQVLEHLIRGGCGAAAELDMSTYGFSVPAESGAGYGTLAARLDDLVSATSVSFDDASFERGVDVNLPPAAAAVAVGVQCEADLDGLAYGYEGSTGGGTYGIATVEPAPRLVERTPWPLSRHRRFQCRRLRGTARDS</sequence>
<organism evidence="1 2">
    <name type="scientific">Cymbomonas tetramitiformis</name>
    <dbReference type="NCBI Taxonomy" id="36881"/>
    <lineage>
        <taxon>Eukaryota</taxon>
        <taxon>Viridiplantae</taxon>
        <taxon>Chlorophyta</taxon>
        <taxon>Pyramimonadophyceae</taxon>
        <taxon>Pyramimonadales</taxon>
        <taxon>Pyramimonadaceae</taxon>
        <taxon>Cymbomonas</taxon>
    </lineage>
</organism>
<dbReference type="Proteomes" id="UP001190700">
    <property type="component" value="Unassembled WGS sequence"/>
</dbReference>
<gene>
    <name evidence="1" type="ORF">CYMTET_56866</name>
</gene>
<keyword evidence="2" id="KW-1185">Reference proteome</keyword>
<accession>A0AAE0BAH8</accession>
<dbReference type="EMBL" id="LGRX02035892">
    <property type="protein sequence ID" value="KAK3232802.1"/>
    <property type="molecule type" value="Genomic_DNA"/>
</dbReference>
<reference evidence="1 2" key="1">
    <citation type="journal article" date="2015" name="Genome Biol. Evol.">
        <title>Comparative Genomics of a Bacterivorous Green Alga Reveals Evolutionary Causalities and Consequences of Phago-Mixotrophic Mode of Nutrition.</title>
        <authorList>
            <person name="Burns J.A."/>
            <person name="Paasch A."/>
            <person name="Narechania A."/>
            <person name="Kim E."/>
        </authorList>
    </citation>
    <scope>NUCLEOTIDE SEQUENCE [LARGE SCALE GENOMIC DNA]</scope>
    <source>
        <strain evidence="1 2">PLY_AMNH</strain>
    </source>
</reference>
<name>A0AAE0BAH8_9CHLO</name>